<keyword evidence="6" id="KW-1185">Reference proteome</keyword>
<dbReference type="InterPro" id="IPR043594">
    <property type="entry name" value="HMGL"/>
</dbReference>
<feature type="domain" description="Pyruvate carboxyltransferase" evidence="4">
    <location>
        <begin position="10"/>
        <end position="277"/>
    </location>
</feature>
<keyword evidence="3" id="KW-0456">Lyase</keyword>
<dbReference type="SUPFAM" id="SSF51569">
    <property type="entry name" value="Aldolase"/>
    <property type="match status" value="1"/>
</dbReference>
<keyword evidence="2" id="KW-0479">Metal-binding</keyword>
<comment type="similarity">
    <text evidence="1">Belongs to the HMG-CoA lyase family.</text>
</comment>
<organism evidence="5 6">
    <name type="scientific">Candidatus Pantoea deserta</name>
    <dbReference type="NCBI Taxonomy" id="1869313"/>
    <lineage>
        <taxon>Bacteria</taxon>
        <taxon>Pseudomonadati</taxon>
        <taxon>Pseudomonadota</taxon>
        <taxon>Gammaproteobacteria</taxon>
        <taxon>Enterobacterales</taxon>
        <taxon>Erwiniaceae</taxon>
        <taxon>Pantoea</taxon>
    </lineage>
</organism>
<gene>
    <name evidence="5" type="ORF">BBB56_21165</name>
</gene>
<accession>A0A3N4ND27</accession>
<dbReference type="PANTHER" id="PTHR42738:SF7">
    <property type="entry name" value="HYDROXYMETHYLGLUTARYL-COA LYASE"/>
    <property type="match status" value="1"/>
</dbReference>
<comment type="caution">
    <text evidence="5">The sequence shown here is derived from an EMBL/GenBank/DDBJ whole genome shotgun (WGS) entry which is preliminary data.</text>
</comment>
<dbReference type="Proteomes" id="UP000281332">
    <property type="component" value="Unassembled WGS sequence"/>
</dbReference>
<evidence type="ECO:0000259" key="4">
    <source>
        <dbReference type="PROSITE" id="PS50991"/>
    </source>
</evidence>
<dbReference type="Pfam" id="PF00682">
    <property type="entry name" value="HMGL-like"/>
    <property type="match status" value="1"/>
</dbReference>
<evidence type="ECO:0000313" key="5">
    <source>
        <dbReference type="EMBL" id="RPD94322.1"/>
    </source>
</evidence>
<dbReference type="GO" id="GO:0004419">
    <property type="term" value="F:hydroxymethylglutaryl-CoA lyase activity"/>
    <property type="evidence" value="ECO:0007669"/>
    <property type="project" value="TreeGrafter"/>
</dbReference>
<dbReference type="PROSITE" id="PS50991">
    <property type="entry name" value="PYR_CT"/>
    <property type="match status" value="1"/>
</dbReference>
<reference evidence="5 6" key="1">
    <citation type="submission" date="2018-11" db="EMBL/GenBank/DDBJ databases">
        <title>Whole genome sequencing of Pantoea sp. RIT388.</title>
        <authorList>
            <person name="Gan H.M."/>
            <person name="Hudson A.O."/>
        </authorList>
    </citation>
    <scope>NUCLEOTIDE SEQUENCE [LARGE SCALE GENOMIC DNA]</scope>
    <source>
        <strain evidence="5 6">RIT388</strain>
    </source>
</reference>
<dbReference type="AlphaFoldDB" id="A0A3N4ND27"/>
<evidence type="ECO:0000256" key="2">
    <source>
        <dbReference type="ARBA" id="ARBA00022723"/>
    </source>
</evidence>
<dbReference type="GO" id="GO:0006552">
    <property type="term" value="P:L-leucine catabolic process"/>
    <property type="evidence" value="ECO:0007669"/>
    <property type="project" value="TreeGrafter"/>
</dbReference>
<evidence type="ECO:0000256" key="1">
    <source>
        <dbReference type="ARBA" id="ARBA00009405"/>
    </source>
</evidence>
<dbReference type="GO" id="GO:0046872">
    <property type="term" value="F:metal ion binding"/>
    <property type="evidence" value="ECO:0007669"/>
    <property type="project" value="UniProtKB-KW"/>
</dbReference>
<sequence length="288" mass="31128">MAFINQECDVRLYIRESLAAYTGTGRVLSREKRIRINQAIGSCGFSVLNLGAYLSGANDEEKGATAFAVQSTRELSRTEYSITINDEAGAGFAIANEINSASLVMSVSETMNVRRFGISRTASFQQLQAAAAVLKSGGIMTDLQLSTVFGCPFEGKINDGMVLQLIDYFCLQGIDGVTLRDSSGAASPAETAALCRRLRQDYPHLTLTLHLSDATGRAAQNTCAAAGEGVTRFGLTGRELAVPGSINMKHLIETSLKYIAEIEYYGFTTEIDTEKLRQVSEYALLTEV</sequence>
<protein>
    <recommendedName>
        <fullName evidence="4">Pyruvate carboxyltransferase domain-containing protein</fullName>
    </recommendedName>
</protein>
<dbReference type="InterPro" id="IPR013785">
    <property type="entry name" value="Aldolase_TIM"/>
</dbReference>
<dbReference type="InterPro" id="IPR000891">
    <property type="entry name" value="PYR_CT"/>
</dbReference>
<dbReference type="EMBL" id="RMVG01000024">
    <property type="protein sequence ID" value="RPD94322.1"/>
    <property type="molecule type" value="Genomic_DNA"/>
</dbReference>
<dbReference type="GO" id="GO:0046951">
    <property type="term" value="P:ketone body biosynthetic process"/>
    <property type="evidence" value="ECO:0007669"/>
    <property type="project" value="TreeGrafter"/>
</dbReference>
<name>A0A3N4ND27_9GAMM</name>
<evidence type="ECO:0000256" key="3">
    <source>
        <dbReference type="ARBA" id="ARBA00023239"/>
    </source>
</evidence>
<proteinExistence type="inferred from homology"/>
<dbReference type="PANTHER" id="PTHR42738">
    <property type="entry name" value="HYDROXYMETHYLGLUTARYL-COA LYASE"/>
    <property type="match status" value="1"/>
</dbReference>
<evidence type="ECO:0000313" key="6">
    <source>
        <dbReference type="Proteomes" id="UP000281332"/>
    </source>
</evidence>
<dbReference type="Gene3D" id="3.20.20.70">
    <property type="entry name" value="Aldolase class I"/>
    <property type="match status" value="1"/>
</dbReference>